<dbReference type="InterPro" id="IPR019757">
    <property type="entry name" value="Pept_S26A_signal_pept_1_Lys-AS"/>
</dbReference>
<dbReference type="SUPFAM" id="SSF51306">
    <property type="entry name" value="LexA/Signal peptidase"/>
    <property type="match status" value="1"/>
</dbReference>
<keyword evidence="6" id="KW-0812">Transmembrane</keyword>
<evidence type="ECO:0000259" key="7">
    <source>
        <dbReference type="Pfam" id="PF10502"/>
    </source>
</evidence>
<dbReference type="AlphaFoldDB" id="A0A1W6L8A9"/>
<dbReference type="GO" id="GO:0004252">
    <property type="term" value="F:serine-type endopeptidase activity"/>
    <property type="evidence" value="ECO:0007669"/>
    <property type="project" value="InterPro"/>
</dbReference>
<accession>A0A1W6L8A9</accession>
<dbReference type="GO" id="GO:0006465">
    <property type="term" value="P:signal peptide processing"/>
    <property type="evidence" value="ECO:0007669"/>
    <property type="project" value="InterPro"/>
</dbReference>
<keyword evidence="9" id="KW-1185">Reference proteome</keyword>
<dbReference type="Pfam" id="PF10502">
    <property type="entry name" value="Peptidase_S26"/>
    <property type="match status" value="1"/>
</dbReference>
<gene>
    <name evidence="8" type="ORF">A4W93_12125</name>
</gene>
<reference evidence="8 9" key="1">
    <citation type="submission" date="2016-04" db="EMBL/GenBank/DDBJ databases">
        <title>Complete genome sequence of natural rubber-degrading, novel Gram-negative bacterium, Rhizobacter gummiphilus strain NS21.</title>
        <authorList>
            <person name="Tabata M."/>
            <person name="Kasai D."/>
            <person name="Fukuda M."/>
        </authorList>
    </citation>
    <scope>NUCLEOTIDE SEQUENCE [LARGE SCALE GENOMIC DNA]</scope>
    <source>
        <strain evidence="8 9">NS21</strain>
    </source>
</reference>
<comment type="subcellular location">
    <subcellularLocation>
        <location evidence="6">Membrane</location>
        <topology evidence="6">Single-pass type II membrane protein</topology>
    </subcellularLocation>
</comment>
<dbReference type="CDD" id="cd06530">
    <property type="entry name" value="S26_SPase_I"/>
    <property type="match status" value="1"/>
</dbReference>
<keyword evidence="5 6" id="KW-0378">Hydrolase</keyword>
<dbReference type="Gene3D" id="2.10.109.10">
    <property type="entry name" value="Umud Fragment, subunit A"/>
    <property type="match status" value="1"/>
</dbReference>
<dbReference type="GO" id="GO:0009003">
    <property type="term" value="F:signal peptidase activity"/>
    <property type="evidence" value="ECO:0007669"/>
    <property type="project" value="UniProtKB-EC"/>
</dbReference>
<protein>
    <recommendedName>
        <fullName evidence="4 6">Signal peptidase I</fullName>
        <ecNumber evidence="3 6">3.4.21.89</ecNumber>
    </recommendedName>
</protein>
<organism evidence="8 9">
    <name type="scientific">Piscinibacter gummiphilus</name>
    <dbReference type="NCBI Taxonomy" id="946333"/>
    <lineage>
        <taxon>Bacteria</taxon>
        <taxon>Pseudomonadati</taxon>
        <taxon>Pseudomonadota</taxon>
        <taxon>Betaproteobacteria</taxon>
        <taxon>Burkholderiales</taxon>
        <taxon>Sphaerotilaceae</taxon>
        <taxon>Piscinibacter</taxon>
    </lineage>
</organism>
<dbReference type="KEGG" id="rgu:A4W93_12125"/>
<dbReference type="NCBIfam" id="TIGR02227">
    <property type="entry name" value="sigpep_I_bact"/>
    <property type="match status" value="1"/>
</dbReference>
<sequence>MQIGFSINETLCLFTLLTGTCWFFWRRRLRRRPAPVNRPFWAFGADLFMVVSLMFVCRVAVADWPKVPTGSMEPTLRVGDYLLVNHLAYGPRLPFTNTAIEFGRPERGDVVVFRYPLKVSEFYVKRLVGLPGDVVRFENGAVSVNGEPFDTAPDETVTAKVEDRGQWLLRESSQGSHRAIKVNPLLQGRMPLDLNQPDLAKHCRSEQRGQWECTVPAGEYLMLGDNRDNSADSRVWGFLPHGQVYGKAVRVLFNFSDLSRSWTAL</sequence>
<dbReference type="PROSITE" id="PS00761">
    <property type="entry name" value="SPASE_I_3"/>
    <property type="match status" value="1"/>
</dbReference>
<dbReference type="EMBL" id="CP015118">
    <property type="protein sequence ID" value="ARN20581.1"/>
    <property type="molecule type" value="Genomic_DNA"/>
</dbReference>
<dbReference type="EC" id="3.4.21.89" evidence="3 6"/>
<dbReference type="InterPro" id="IPR019533">
    <property type="entry name" value="Peptidase_S26"/>
</dbReference>
<feature type="transmembrane region" description="Helical" evidence="6">
    <location>
        <begin position="40"/>
        <end position="61"/>
    </location>
</feature>
<feature type="domain" description="Peptidase S26" evidence="7">
    <location>
        <begin position="45"/>
        <end position="251"/>
    </location>
</feature>
<evidence type="ECO:0000256" key="1">
    <source>
        <dbReference type="ARBA" id="ARBA00000677"/>
    </source>
</evidence>
<evidence type="ECO:0000256" key="4">
    <source>
        <dbReference type="ARBA" id="ARBA00019232"/>
    </source>
</evidence>
<proteinExistence type="inferred from homology"/>
<comment type="caution">
    <text evidence="6">Lacks conserved residue(s) required for the propagation of feature annotation.</text>
</comment>
<dbReference type="InterPro" id="IPR019758">
    <property type="entry name" value="Pept_S26A_signal_pept_1_CS"/>
</dbReference>
<comment type="similarity">
    <text evidence="2 6">Belongs to the peptidase S26 family.</text>
</comment>
<dbReference type="RefSeq" id="WP_085750858.1">
    <property type="nucleotide sequence ID" value="NZ_BSPR01000023.1"/>
</dbReference>
<keyword evidence="6" id="KW-0645">Protease</keyword>
<dbReference type="OrthoDB" id="9815782at2"/>
<evidence type="ECO:0000313" key="9">
    <source>
        <dbReference type="Proteomes" id="UP000193427"/>
    </source>
</evidence>
<keyword evidence="6" id="KW-0472">Membrane</keyword>
<dbReference type="PROSITE" id="PS00760">
    <property type="entry name" value="SPASE_I_2"/>
    <property type="match status" value="1"/>
</dbReference>
<dbReference type="InterPro" id="IPR000223">
    <property type="entry name" value="Pept_S26A_signal_pept_1"/>
</dbReference>
<dbReference type="Proteomes" id="UP000193427">
    <property type="component" value="Chromosome"/>
</dbReference>
<evidence type="ECO:0000256" key="5">
    <source>
        <dbReference type="ARBA" id="ARBA00022801"/>
    </source>
</evidence>
<keyword evidence="6" id="KW-1133">Transmembrane helix</keyword>
<dbReference type="PANTHER" id="PTHR43390:SF1">
    <property type="entry name" value="CHLOROPLAST PROCESSING PEPTIDASE"/>
    <property type="match status" value="1"/>
</dbReference>
<comment type="catalytic activity">
    <reaction evidence="1 6">
        <text>Cleavage of hydrophobic, N-terminal signal or leader sequences from secreted and periplasmic proteins.</text>
        <dbReference type="EC" id="3.4.21.89"/>
    </reaction>
</comment>
<evidence type="ECO:0000313" key="8">
    <source>
        <dbReference type="EMBL" id="ARN20581.1"/>
    </source>
</evidence>
<dbReference type="STRING" id="946333.A4W93_12125"/>
<name>A0A1W6L8A9_9BURK</name>
<dbReference type="GO" id="GO:0016020">
    <property type="term" value="C:membrane"/>
    <property type="evidence" value="ECO:0007669"/>
    <property type="project" value="UniProtKB-SubCell"/>
</dbReference>
<feature type="transmembrane region" description="Helical" evidence="6">
    <location>
        <begin position="6"/>
        <end position="25"/>
    </location>
</feature>
<evidence type="ECO:0000256" key="6">
    <source>
        <dbReference type="RuleBase" id="RU362042"/>
    </source>
</evidence>
<evidence type="ECO:0000256" key="3">
    <source>
        <dbReference type="ARBA" id="ARBA00013208"/>
    </source>
</evidence>
<evidence type="ECO:0000256" key="2">
    <source>
        <dbReference type="ARBA" id="ARBA00009370"/>
    </source>
</evidence>
<dbReference type="PANTHER" id="PTHR43390">
    <property type="entry name" value="SIGNAL PEPTIDASE I"/>
    <property type="match status" value="1"/>
</dbReference>
<dbReference type="PRINTS" id="PR00727">
    <property type="entry name" value="LEADERPTASE"/>
</dbReference>
<dbReference type="InterPro" id="IPR036286">
    <property type="entry name" value="LexA/Signal_pep-like_sf"/>
</dbReference>